<reference evidence="2 3" key="1">
    <citation type="submission" date="2019-02" db="EMBL/GenBank/DDBJ databases">
        <title>Closed genome of Sporomusa termitida DSM 4440.</title>
        <authorList>
            <person name="Poehlein A."/>
            <person name="Daniel R."/>
        </authorList>
    </citation>
    <scope>NUCLEOTIDE SEQUENCE [LARGE SCALE GENOMIC DNA]</scope>
    <source>
        <strain evidence="2 3">DSM 4440</strain>
    </source>
</reference>
<keyword evidence="1" id="KW-0732">Signal</keyword>
<name>A0A517DWH1_9FIRM</name>
<dbReference type="KEGG" id="sted:SPTER_31090"/>
<dbReference type="EMBL" id="CP036259">
    <property type="protein sequence ID" value="QDR81697.1"/>
    <property type="molecule type" value="Genomic_DNA"/>
</dbReference>
<organism evidence="2 3">
    <name type="scientific">Sporomusa termitida</name>
    <dbReference type="NCBI Taxonomy" id="2377"/>
    <lineage>
        <taxon>Bacteria</taxon>
        <taxon>Bacillati</taxon>
        <taxon>Bacillota</taxon>
        <taxon>Negativicutes</taxon>
        <taxon>Selenomonadales</taxon>
        <taxon>Sporomusaceae</taxon>
        <taxon>Sporomusa</taxon>
    </lineage>
</organism>
<proteinExistence type="predicted"/>
<evidence type="ECO:0000313" key="3">
    <source>
        <dbReference type="Proteomes" id="UP000320776"/>
    </source>
</evidence>
<evidence type="ECO:0000313" key="2">
    <source>
        <dbReference type="EMBL" id="QDR81697.1"/>
    </source>
</evidence>
<feature type="chain" id="PRO_5021804349" description="Outer membrane protein beta-barrel domain protein" evidence="1">
    <location>
        <begin position="23"/>
        <end position="155"/>
    </location>
</feature>
<dbReference type="AlphaFoldDB" id="A0A517DWH1"/>
<accession>A0A517DWH1</accession>
<evidence type="ECO:0000256" key="1">
    <source>
        <dbReference type="SAM" id="SignalP"/>
    </source>
</evidence>
<gene>
    <name evidence="2" type="ORF">SPTER_31090</name>
</gene>
<dbReference type="Proteomes" id="UP000320776">
    <property type="component" value="Chromosome"/>
</dbReference>
<keyword evidence="3" id="KW-1185">Reference proteome</keyword>
<sequence>MLRKIIFALMLLIVTSAGTVFAAPINNLDKGQTAVGFVRDDFYIEHKLTNEITVGLQDDDIYGQFNLKGNFRAIIGSRDYDSDSHLYGGVAATTSLAPAVDGYASVIAGGSFAEFQVGANYSLTHNVDLNVNYCSFRPDEGSNKSKFGVGATFKF</sequence>
<feature type="signal peptide" evidence="1">
    <location>
        <begin position="1"/>
        <end position="22"/>
    </location>
</feature>
<evidence type="ECO:0008006" key="4">
    <source>
        <dbReference type="Google" id="ProtNLM"/>
    </source>
</evidence>
<protein>
    <recommendedName>
        <fullName evidence="4">Outer membrane protein beta-barrel domain protein</fullName>
    </recommendedName>
</protein>